<dbReference type="AlphaFoldDB" id="A0A8X7BC62"/>
<protein>
    <submittedName>
        <fullName evidence="2">Uncharacterized protein</fullName>
    </submittedName>
</protein>
<dbReference type="Proteomes" id="UP000887159">
    <property type="component" value="Unassembled WGS sequence"/>
</dbReference>
<gene>
    <name evidence="2" type="primary">NCL1_34881</name>
    <name evidence="2" type="ORF">TNCV_2483231</name>
</gene>
<organism evidence="2 3">
    <name type="scientific">Trichonephila clavipes</name>
    <name type="common">Golden silk orbweaver</name>
    <name type="synonym">Nephila clavipes</name>
    <dbReference type="NCBI Taxonomy" id="2585209"/>
    <lineage>
        <taxon>Eukaryota</taxon>
        <taxon>Metazoa</taxon>
        <taxon>Ecdysozoa</taxon>
        <taxon>Arthropoda</taxon>
        <taxon>Chelicerata</taxon>
        <taxon>Arachnida</taxon>
        <taxon>Araneae</taxon>
        <taxon>Araneomorphae</taxon>
        <taxon>Entelegynae</taxon>
        <taxon>Araneoidea</taxon>
        <taxon>Nephilidae</taxon>
        <taxon>Trichonephila</taxon>
    </lineage>
</organism>
<evidence type="ECO:0000256" key="1">
    <source>
        <dbReference type="SAM" id="MobiDB-lite"/>
    </source>
</evidence>
<feature type="compositionally biased region" description="Polar residues" evidence="1">
    <location>
        <begin position="1"/>
        <end position="19"/>
    </location>
</feature>
<dbReference type="EMBL" id="BMAU01021371">
    <property type="protein sequence ID" value="GFY25202.1"/>
    <property type="molecule type" value="Genomic_DNA"/>
</dbReference>
<accession>A0A8X7BC62</accession>
<comment type="caution">
    <text evidence="2">The sequence shown here is derived from an EMBL/GenBank/DDBJ whole genome shotgun (WGS) entry which is preliminary data.</text>
</comment>
<proteinExistence type="predicted"/>
<feature type="region of interest" description="Disordered" evidence="1">
    <location>
        <begin position="1"/>
        <end position="28"/>
    </location>
</feature>
<sequence length="191" mass="20985">MSSAVSVDSTPALQGSNRGSGPVMEESENDVGSLEQPCWRLHTRTRLSSVPKTNRDSSLNTTFCQSVTFHIDLAWHYCRRSCRCSGVRGSARKGRLDLRFASARCLEIVCGTIATPTSARIVEQVTVGSTSACRTIFRSSLLVVFLVAPDPVFHAWVPSRVHCSQQLLTAHSERSTWQQHGASTSLQFSSR</sequence>
<name>A0A8X7BC62_TRICX</name>
<reference evidence="2" key="1">
    <citation type="submission" date="2020-08" db="EMBL/GenBank/DDBJ databases">
        <title>Multicomponent nature underlies the extraordinary mechanical properties of spider dragline silk.</title>
        <authorList>
            <person name="Kono N."/>
            <person name="Nakamura H."/>
            <person name="Mori M."/>
            <person name="Yoshida Y."/>
            <person name="Ohtoshi R."/>
            <person name="Malay A.D."/>
            <person name="Moran D.A.P."/>
            <person name="Tomita M."/>
            <person name="Numata K."/>
            <person name="Arakawa K."/>
        </authorList>
    </citation>
    <scope>NUCLEOTIDE SEQUENCE</scope>
</reference>
<evidence type="ECO:0000313" key="3">
    <source>
        <dbReference type="Proteomes" id="UP000887159"/>
    </source>
</evidence>
<keyword evidence="3" id="KW-1185">Reference proteome</keyword>
<evidence type="ECO:0000313" key="2">
    <source>
        <dbReference type="EMBL" id="GFY25202.1"/>
    </source>
</evidence>